<proteinExistence type="predicted"/>
<dbReference type="SUPFAM" id="SSF103473">
    <property type="entry name" value="MFS general substrate transporter"/>
    <property type="match status" value="1"/>
</dbReference>
<evidence type="ECO:0000256" key="3">
    <source>
        <dbReference type="ARBA" id="ARBA00022989"/>
    </source>
</evidence>
<dbReference type="AlphaFoldDB" id="A0ABD2NAK6"/>
<dbReference type="PANTHER" id="PTHR23507:SF1">
    <property type="entry name" value="FI18259P1-RELATED"/>
    <property type="match status" value="1"/>
</dbReference>
<sequence>MDSIESEGVKTSRTKSFLLTLTVEPLVLFYIIPSTMNQLITQNLFLEKSCRFTLAYNDSVCSAMSRKESSGYSDIQEYKVHQEVSEMMFVKSFVHGIIPLVLMFFAGSWSDENSKRKPCILGPIIGELIAIICLIMNVVFLNQMPILLTSLAYTLPMAMSGGWPCLFLGLYSYVTTSTSAETLTMKIGSVVTTHNIAMIVGIGLAGILLNLLGFIGAYGATFFMILSSLVYGYYIIKDRKLIIPDIEDEIHNLEKTPKN</sequence>
<feature type="transmembrane region" description="Helical" evidence="5">
    <location>
        <begin position="16"/>
        <end position="36"/>
    </location>
</feature>
<evidence type="ECO:0000256" key="4">
    <source>
        <dbReference type="ARBA" id="ARBA00023136"/>
    </source>
</evidence>
<comment type="subcellular location">
    <subcellularLocation>
        <location evidence="1">Membrane</location>
        <topology evidence="1">Multi-pass membrane protein</topology>
    </subcellularLocation>
</comment>
<dbReference type="GO" id="GO:0016020">
    <property type="term" value="C:membrane"/>
    <property type="evidence" value="ECO:0007669"/>
    <property type="project" value="UniProtKB-SubCell"/>
</dbReference>
<evidence type="ECO:0000256" key="1">
    <source>
        <dbReference type="ARBA" id="ARBA00004141"/>
    </source>
</evidence>
<evidence type="ECO:0000313" key="6">
    <source>
        <dbReference type="EMBL" id="KAL3275796.1"/>
    </source>
</evidence>
<evidence type="ECO:0000313" key="7">
    <source>
        <dbReference type="Proteomes" id="UP001516400"/>
    </source>
</evidence>
<dbReference type="InterPro" id="IPR011701">
    <property type="entry name" value="MFS"/>
</dbReference>
<gene>
    <name evidence="6" type="ORF">HHI36_020540</name>
</gene>
<keyword evidence="2 5" id="KW-0812">Transmembrane</keyword>
<protein>
    <recommendedName>
        <fullName evidence="8">Solute carrier family 46 member 3</fullName>
    </recommendedName>
</protein>
<dbReference type="PANTHER" id="PTHR23507">
    <property type="entry name" value="ZGC:174356"/>
    <property type="match status" value="1"/>
</dbReference>
<organism evidence="6 7">
    <name type="scientific">Cryptolaemus montrouzieri</name>
    <dbReference type="NCBI Taxonomy" id="559131"/>
    <lineage>
        <taxon>Eukaryota</taxon>
        <taxon>Metazoa</taxon>
        <taxon>Ecdysozoa</taxon>
        <taxon>Arthropoda</taxon>
        <taxon>Hexapoda</taxon>
        <taxon>Insecta</taxon>
        <taxon>Pterygota</taxon>
        <taxon>Neoptera</taxon>
        <taxon>Endopterygota</taxon>
        <taxon>Coleoptera</taxon>
        <taxon>Polyphaga</taxon>
        <taxon>Cucujiformia</taxon>
        <taxon>Coccinelloidea</taxon>
        <taxon>Coccinellidae</taxon>
        <taxon>Scymninae</taxon>
        <taxon>Scymnini</taxon>
        <taxon>Cryptolaemus</taxon>
    </lineage>
</organism>
<dbReference type="Pfam" id="PF07690">
    <property type="entry name" value="MFS_1"/>
    <property type="match status" value="1"/>
</dbReference>
<feature type="transmembrane region" description="Helical" evidence="5">
    <location>
        <begin position="119"/>
        <end position="141"/>
    </location>
</feature>
<evidence type="ECO:0000256" key="2">
    <source>
        <dbReference type="ARBA" id="ARBA00022692"/>
    </source>
</evidence>
<dbReference type="Gene3D" id="1.20.1250.20">
    <property type="entry name" value="MFS general substrate transporter like domains"/>
    <property type="match status" value="1"/>
</dbReference>
<dbReference type="Proteomes" id="UP001516400">
    <property type="component" value="Unassembled WGS sequence"/>
</dbReference>
<evidence type="ECO:0000256" key="5">
    <source>
        <dbReference type="SAM" id="Phobius"/>
    </source>
</evidence>
<keyword evidence="4 5" id="KW-0472">Membrane</keyword>
<reference evidence="6 7" key="1">
    <citation type="journal article" date="2021" name="BMC Biol.">
        <title>Horizontally acquired antibacterial genes associated with adaptive radiation of ladybird beetles.</title>
        <authorList>
            <person name="Li H.S."/>
            <person name="Tang X.F."/>
            <person name="Huang Y.H."/>
            <person name="Xu Z.Y."/>
            <person name="Chen M.L."/>
            <person name="Du X.Y."/>
            <person name="Qiu B.Y."/>
            <person name="Chen P.T."/>
            <person name="Zhang W."/>
            <person name="Slipinski A."/>
            <person name="Escalona H.E."/>
            <person name="Waterhouse R.M."/>
            <person name="Zwick A."/>
            <person name="Pang H."/>
        </authorList>
    </citation>
    <scope>NUCLEOTIDE SEQUENCE [LARGE SCALE GENOMIC DNA]</scope>
    <source>
        <strain evidence="6">SYSU2018</strain>
    </source>
</reference>
<dbReference type="InterPro" id="IPR036259">
    <property type="entry name" value="MFS_trans_sf"/>
</dbReference>
<feature type="transmembrane region" description="Helical" evidence="5">
    <location>
        <begin position="215"/>
        <end position="236"/>
    </location>
</feature>
<feature type="transmembrane region" description="Helical" evidence="5">
    <location>
        <begin position="187"/>
        <end position="209"/>
    </location>
</feature>
<feature type="transmembrane region" description="Helical" evidence="5">
    <location>
        <begin position="88"/>
        <end position="107"/>
    </location>
</feature>
<dbReference type="EMBL" id="JABFTP020000083">
    <property type="protein sequence ID" value="KAL3275796.1"/>
    <property type="molecule type" value="Genomic_DNA"/>
</dbReference>
<evidence type="ECO:0008006" key="8">
    <source>
        <dbReference type="Google" id="ProtNLM"/>
    </source>
</evidence>
<keyword evidence="3 5" id="KW-1133">Transmembrane helix</keyword>
<name>A0ABD2NAK6_9CUCU</name>
<keyword evidence="7" id="KW-1185">Reference proteome</keyword>
<feature type="transmembrane region" description="Helical" evidence="5">
    <location>
        <begin position="153"/>
        <end position="175"/>
    </location>
</feature>
<comment type="caution">
    <text evidence="6">The sequence shown here is derived from an EMBL/GenBank/DDBJ whole genome shotgun (WGS) entry which is preliminary data.</text>
</comment>
<accession>A0ABD2NAK6</accession>